<organism evidence="13 14">
    <name type="scientific">Kordiimonas lacus</name>
    <dbReference type="NCBI Taxonomy" id="637679"/>
    <lineage>
        <taxon>Bacteria</taxon>
        <taxon>Pseudomonadati</taxon>
        <taxon>Pseudomonadota</taxon>
        <taxon>Alphaproteobacteria</taxon>
        <taxon>Kordiimonadales</taxon>
        <taxon>Kordiimonadaceae</taxon>
        <taxon>Kordiimonas</taxon>
    </lineage>
</organism>
<dbReference type="PROSITE" id="PS50109">
    <property type="entry name" value="HIS_KIN"/>
    <property type="match status" value="1"/>
</dbReference>
<protein>
    <recommendedName>
        <fullName evidence="3">histidine kinase</fullName>
        <ecNumber evidence="3">2.7.13.3</ecNumber>
    </recommendedName>
</protein>
<reference evidence="13 14" key="1">
    <citation type="submission" date="2016-10" db="EMBL/GenBank/DDBJ databases">
        <authorList>
            <person name="de Groot N.N."/>
        </authorList>
    </citation>
    <scope>NUCLEOTIDE SEQUENCE [LARGE SCALE GENOMIC DNA]</scope>
    <source>
        <strain evidence="13 14">CGMCC 1.9109</strain>
    </source>
</reference>
<dbReference type="Pfam" id="PF02518">
    <property type="entry name" value="HATPase_c"/>
    <property type="match status" value="1"/>
</dbReference>
<dbReference type="SUPFAM" id="SSF47384">
    <property type="entry name" value="Homodimeric domain of signal transducing histidine kinase"/>
    <property type="match status" value="1"/>
</dbReference>
<dbReference type="EC" id="2.7.13.3" evidence="3"/>
<dbReference type="InterPro" id="IPR035965">
    <property type="entry name" value="PAS-like_dom_sf"/>
</dbReference>
<dbReference type="Gene3D" id="3.30.565.10">
    <property type="entry name" value="Histidine kinase-like ATPase, C-terminal domain"/>
    <property type="match status" value="1"/>
</dbReference>
<dbReference type="InterPro" id="IPR003661">
    <property type="entry name" value="HisK_dim/P_dom"/>
</dbReference>
<keyword evidence="4" id="KW-1003">Cell membrane</keyword>
<evidence type="ECO:0000259" key="12">
    <source>
        <dbReference type="PROSITE" id="PS50109"/>
    </source>
</evidence>
<keyword evidence="7" id="KW-0547">Nucleotide-binding</keyword>
<dbReference type="SUPFAM" id="SSF55874">
    <property type="entry name" value="ATPase domain of HSP90 chaperone/DNA topoisomerase II/histidine kinase"/>
    <property type="match status" value="1"/>
</dbReference>
<dbReference type="PANTHER" id="PTHR45453">
    <property type="entry name" value="PHOSPHATE REGULON SENSOR PROTEIN PHOR"/>
    <property type="match status" value="1"/>
</dbReference>
<evidence type="ECO:0000313" key="13">
    <source>
        <dbReference type="EMBL" id="SDD60156.1"/>
    </source>
</evidence>
<dbReference type="CDD" id="cd00082">
    <property type="entry name" value="HisKA"/>
    <property type="match status" value="1"/>
</dbReference>
<dbReference type="Gene3D" id="3.30.450.20">
    <property type="entry name" value="PAS domain"/>
    <property type="match status" value="1"/>
</dbReference>
<dbReference type="FunFam" id="1.10.287.130:FF:000008">
    <property type="entry name" value="Two-component sensor histidine kinase"/>
    <property type="match status" value="1"/>
</dbReference>
<dbReference type="PANTHER" id="PTHR45453:SF1">
    <property type="entry name" value="PHOSPHATE REGULON SENSOR PROTEIN PHOR"/>
    <property type="match status" value="1"/>
</dbReference>
<dbReference type="PRINTS" id="PR00344">
    <property type="entry name" value="BCTRLSENSOR"/>
</dbReference>
<evidence type="ECO:0000256" key="5">
    <source>
        <dbReference type="ARBA" id="ARBA00022553"/>
    </source>
</evidence>
<keyword evidence="8 13" id="KW-0418">Kinase</keyword>
<evidence type="ECO:0000256" key="2">
    <source>
        <dbReference type="ARBA" id="ARBA00004236"/>
    </source>
</evidence>
<feature type="domain" description="Histidine kinase" evidence="12">
    <location>
        <begin position="203"/>
        <end position="423"/>
    </location>
</feature>
<evidence type="ECO:0000313" key="14">
    <source>
        <dbReference type="Proteomes" id="UP000183685"/>
    </source>
</evidence>
<dbReference type="Pfam" id="PF13188">
    <property type="entry name" value="PAS_8"/>
    <property type="match status" value="1"/>
</dbReference>
<dbReference type="Proteomes" id="UP000183685">
    <property type="component" value="Unassembled WGS sequence"/>
</dbReference>
<dbReference type="EMBL" id="FNAK01000002">
    <property type="protein sequence ID" value="SDD60156.1"/>
    <property type="molecule type" value="Genomic_DNA"/>
</dbReference>
<dbReference type="FunFam" id="3.30.565.10:FF:000006">
    <property type="entry name" value="Sensor histidine kinase WalK"/>
    <property type="match status" value="1"/>
</dbReference>
<keyword evidence="14" id="KW-1185">Reference proteome</keyword>
<keyword evidence="6" id="KW-0808">Transferase</keyword>
<sequence length="427" mass="47614">MALQSKPYIALLNERTIIVAIVFTLALMWSFGQLSFLGAVIVSGVSASCLVQLSVRRRFEELEARRAAIQKRKRAKRPTSVSIRAKALDQLPSPFMLIDSDHRIVVANLAAKDLLGEDIVGNDATFYLRQVEFITALEKVLSGPGSDFQVVRYTNSKDRIFDVTVAAIPHRKSDEQQPEAVLFFYEVTSLIRAEQMRADFVANASHELRTPLTSILGFIETLIGPAADDKDAHGRFLGIMQTEAERMVRLIDDLLSLSRIEMTRYVAPEMEVDLKKLIVNTVSAIQPAAAARNIRMECNISDNLAYIRGDGDQLTQVFINLLSNASKYCDPDSTLHISATPTLDNKRIHVKIRDEGPGIPQEHLARLTERFYRVDTARSRKMGGTGLGLAIVKHILLRHDTSLDIKSEVGKGTEFSFRLPIAQKPSE</sequence>
<accession>A0A1G6W552</accession>
<dbReference type="SMART" id="SM00388">
    <property type="entry name" value="HisKA"/>
    <property type="match status" value="1"/>
</dbReference>
<evidence type="ECO:0000256" key="7">
    <source>
        <dbReference type="ARBA" id="ARBA00022741"/>
    </source>
</evidence>
<dbReference type="InterPro" id="IPR000014">
    <property type="entry name" value="PAS"/>
</dbReference>
<keyword evidence="5" id="KW-0597">Phosphoprotein</keyword>
<dbReference type="GO" id="GO:0016036">
    <property type="term" value="P:cellular response to phosphate starvation"/>
    <property type="evidence" value="ECO:0007669"/>
    <property type="project" value="TreeGrafter"/>
</dbReference>
<keyword evidence="10" id="KW-0902">Two-component regulatory system</keyword>
<dbReference type="InterPro" id="IPR004358">
    <property type="entry name" value="Sig_transdc_His_kin-like_C"/>
</dbReference>
<dbReference type="SUPFAM" id="SSF55785">
    <property type="entry name" value="PYP-like sensor domain (PAS domain)"/>
    <property type="match status" value="1"/>
</dbReference>
<evidence type="ECO:0000256" key="1">
    <source>
        <dbReference type="ARBA" id="ARBA00000085"/>
    </source>
</evidence>
<gene>
    <name evidence="13" type="ORF">SAMN04488071_0954</name>
</gene>
<dbReference type="InterPro" id="IPR036097">
    <property type="entry name" value="HisK_dim/P_sf"/>
</dbReference>
<dbReference type="InterPro" id="IPR036890">
    <property type="entry name" value="HATPase_C_sf"/>
</dbReference>
<evidence type="ECO:0000256" key="4">
    <source>
        <dbReference type="ARBA" id="ARBA00022475"/>
    </source>
</evidence>
<dbReference type="Gene3D" id="1.10.287.130">
    <property type="match status" value="1"/>
</dbReference>
<dbReference type="STRING" id="637679.GCA_001550055_02669"/>
<evidence type="ECO:0000256" key="6">
    <source>
        <dbReference type="ARBA" id="ARBA00022679"/>
    </source>
</evidence>
<dbReference type="GO" id="GO:0005886">
    <property type="term" value="C:plasma membrane"/>
    <property type="evidence" value="ECO:0007669"/>
    <property type="project" value="UniProtKB-SubCell"/>
</dbReference>
<dbReference type="InterPro" id="IPR005467">
    <property type="entry name" value="His_kinase_dom"/>
</dbReference>
<name>A0A1G6W552_9PROT</name>
<evidence type="ECO:0000256" key="8">
    <source>
        <dbReference type="ARBA" id="ARBA00022777"/>
    </source>
</evidence>
<dbReference type="GO" id="GO:0005524">
    <property type="term" value="F:ATP binding"/>
    <property type="evidence" value="ECO:0007669"/>
    <property type="project" value="UniProtKB-KW"/>
</dbReference>
<dbReference type="InterPro" id="IPR003594">
    <property type="entry name" value="HATPase_dom"/>
</dbReference>
<evidence type="ECO:0000256" key="11">
    <source>
        <dbReference type="ARBA" id="ARBA00023136"/>
    </source>
</evidence>
<dbReference type="OrthoDB" id="9813151at2"/>
<proteinExistence type="predicted"/>
<dbReference type="SMART" id="SM00387">
    <property type="entry name" value="HATPase_c"/>
    <property type="match status" value="1"/>
</dbReference>
<dbReference type="RefSeq" id="WP_068305860.1">
    <property type="nucleotide sequence ID" value="NZ_FNAK01000002.1"/>
</dbReference>
<evidence type="ECO:0000256" key="9">
    <source>
        <dbReference type="ARBA" id="ARBA00022840"/>
    </source>
</evidence>
<evidence type="ECO:0000256" key="10">
    <source>
        <dbReference type="ARBA" id="ARBA00023012"/>
    </source>
</evidence>
<dbReference type="InterPro" id="IPR050351">
    <property type="entry name" value="BphY/WalK/GraS-like"/>
</dbReference>
<evidence type="ECO:0000256" key="3">
    <source>
        <dbReference type="ARBA" id="ARBA00012438"/>
    </source>
</evidence>
<dbReference type="AlphaFoldDB" id="A0A1G6W552"/>
<comment type="subcellular location">
    <subcellularLocation>
        <location evidence="2">Cell membrane</location>
    </subcellularLocation>
</comment>
<keyword evidence="11" id="KW-0472">Membrane</keyword>
<dbReference type="GO" id="GO:0004721">
    <property type="term" value="F:phosphoprotein phosphatase activity"/>
    <property type="evidence" value="ECO:0007669"/>
    <property type="project" value="TreeGrafter"/>
</dbReference>
<dbReference type="Pfam" id="PF00512">
    <property type="entry name" value="HisKA"/>
    <property type="match status" value="1"/>
</dbReference>
<keyword evidence="9" id="KW-0067">ATP-binding</keyword>
<dbReference type="GO" id="GO:0000155">
    <property type="term" value="F:phosphorelay sensor kinase activity"/>
    <property type="evidence" value="ECO:0007669"/>
    <property type="project" value="InterPro"/>
</dbReference>
<dbReference type="CDD" id="cd00130">
    <property type="entry name" value="PAS"/>
    <property type="match status" value="1"/>
</dbReference>
<comment type="catalytic activity">
    <reaction evidence="1">
        <text>ATP + protein L-histidine = ADP + protein N-phospho-L-histidine.</text>
        <dbReference type="EC" id="2.7.13.3"/>
    </reaction>
</comment>